<dbReference type="AlphaFoldDB" id="A0A5B7JM13"/>
<name>A0A5B7JM13_PORTR</name>
<organism evidence="1 2">
    <name type="scientific">Portunus trituberculatus</name>
    <name type="common">Swimming crab</name>
    <name type="synonym">Neptunus trituberculatus</name>
    <dbReference type="NCBI Taxonomy" id="210409"/>
    <lineage>
        <taxon>Eukaryota</taxon>
        <taxon>Metazoa</taxon>
        <taxon>Ecdysozoa</taxon>
        <taxon>Arthropoda</taxon>
        <taxon>Crustacea</taxon>
        <taxon>Multicrustacea</taxon>
        <taxon>Malacostraca</taxon>
        <taxon>Eumalacostraca</taxon>
        <taxon>Eucarida</taxon>
        <taxon>Decapoda</taxon>
        <taxon>Pleocyemata</taxon>
        <taxon>Brachyura</taxon>
        <taxon>Eubrachyura</taxon>
        <taxon>Portunoidea</taxon>
        <taxon>Portunidae</taxon>
        <taxon>Portuninae</taxon>
        <taxon>Portunus</taxon>
    </lineage>
</organism>
<accession>A0A5B7JM13</accession>
<proteinExistence type="predicted"/>
<dbReference type="Proteomes" id="UP000324222">
    <property type="component" value="Unassembled WGS sequence"/>
</dbReference>
<keyword evidence="2" id="KW-1185">Reference proteome</keyword>
<comment type="caution">
    <text evidence="1">The sequence shown here is derived from an EMBL/GenBank/DDBJ whole genome shotgun (WGS) entry which is preliminary data.</text>
</comment>
<dbReference type="EMBL" id="VSRR010097439">
    <property type="protein sequence ID" value="MPC94138.1"/>
    <property type="molecule type" value="Genomic_DNA"/>
</dbReference>
<evidence type="ECO:0000313" key="2">
    <source>
        <dbReference type="Proteomes" id="UP000324222"/>
    </source>
</evidence>
<protein>
    <submittedName>
        <fullName evidence="1">Uncharacterized protein</fullName>
    </submittedName>
</protein>
<evidence type="ECO:0000313" key="1">
    <source>
        <dbReference type="EMBL" id="MPC94138.1"/>
    </source>
</evidence>
<gene>
    <name evidence="1" type="ORF">E2C01_089291</name>
</gene>
<sequence length="190" mass="21512">MSLRIRMRRKRERTAAVWSLEVGLSFRKDFLRNIGREGKEERGARRTLDEGWSFRRGQSPGREAFGASPPLLPRSSTHLLSLCLCLGKTLPLHSLASSHLFRPCLIPRCHLSGPAWLDWLPGPLLKVFTWIRSGVAVLTCHIFYSHVKTLRFTSTHIQLRAPQGYSCGEWIVSVQAIWQVAALETVGVLQ</sequence>
<reference evidence="1 2" key="1">
    <citation type="submission" date="2019-05" db="EMBL/GenBank/DDBJ databases">
        <title>Another draft genome of Portunus trituberculatus and its Hox gene families provides insights of decapod evolution.</title>
        <authorList>
            <person name="Jeong J.-H."/>
            <person name="Song I."/>
            <person name="Kim S."/>
            <person name="Choi T."/>
            <person name="Kim D."/>
            <person name="Ryu S."/>
            <person name="Kim W."/>
        </authorList>
    </citation>
    <scope>NUCLEOTIDE SEQUENCE [LARGE SCALE GENOMIC DNA]</scope>
    <source>
        <tissue evidence="1">Muscle</tissue>
    </source>
</reference>